<evidence type="ECO:0000259" key="4">
    <source>
        <dbReference type="PROSITE" id="PS01124"/>
    </source>
</evidence>
<gene>
    <name evidence="5" type="primary">araC_2</name>
    <name evidence="5" type="ORF">ROJ8625_01079</name>
</gene>
<dbReference type="InterPro" id="IPR037923">
    <property type="entry name" value="HTH-like"/>
</dbReference>
<evidence type="ECO:0000256" key="2">
    <source>
        <dbReference type="ARBA" id="ARBA00023125"/>
    </source>
</evidence>
<evidence type="ECO:0000313" key="6">
    <source>
        <dbReference type="Proteomes" id="UP000193570"/>
    </source>
</evidence>
<accession>A0A1X6YP66</accession>
<dbReference type="InterPro" id="IPR018060">
    <property type="entry name" value="HTH_AraC"/>
</dbReference>
<evidence type="ECO:0000256" key="3">
    <source>
        <dbReference type="ARBA" id="ARBA00023163"/>
    </source>
</evidence>
<dbReference type="SUPFAM" id="SSF51215">
    <property type="entry name" value="Regulatory protein AraC"/>
    <property type="match status" value="1"/>
</dbReference>
<proteinExistence type="predicted"/>
<name>A0A1X6YP66_9RHOB</name>
<protein>
    <submittedName>
        <fullName evidence="5">Arabinose operon regulatory protein</fullName>
    </submittedName>
</protein>
<keyword evidence="6" id="KW-1185">Reference proteome</keyword>
<dbReference type="PANTHER" id="PTHR43280:SF32">
    <property type="entry name" value="TRANSCRIPTIONAL REGULATORY PROTEIN"/>
    <property type="match status" value="1"/>
</dbReference>
<dbReference type="InterPro" id="IPR009057">
    <property type="entry name" value="Homeodomain-like_sf"/>
</dbReference>
<evidence type="ECO:0000313" key="5">
    <source>
        <dbReference type="EMBL" id="SLN26653.1"/>
    </source>
</evidence>
<dbReference type="GO" id="GO:0043565">
    <property type="term" value="F:sequence-specific DNA binding"/>
    <property type="evidence" value="ECO:0007669"/>
    <property type="project" value="InterPro"/>
</dbReference>
<dbReference type="AlphaFoldDB" id="A0A1X6YP66"/>
<sequence>MTVPDPIPAYALYGERSDEPDLLHAETIVDRAARHDWRIAPHRHVALSQIFALTAGTARMSVEGEEVALALPALVFMPRGAVHGFVFSQGTEGHVITLPDRAFPEQLGRESPLAARLSRWFVAPLDADTAHAVRLVADEHGARHAFREAALRGAAALLCARVARHAPQDSAQTHSRAAMHLDRYDALIRTHLRERWRIADYAQALNLTPQQLTRVTQAQRGMSASAYLEAQVFREARRLLAYTRMSVSEIGYRLGFDDPAYFSRAFRRNTGRTPSRYREDVDAP</sequence>
<dbReference type="PRINTS" id="PR00032">
    <property type="entry name" value="HTHARAC"/>
</dbReference>
<dbReference type="InterPro" id="IPR047264">
    <property type="entry name" value="Cupin_HpaA-like_N"/>
</dbReference>
<dbReference type="Gene3D" id="1.10.10.60">
    <property type="entry name" value="Homeodomain-like"/>
    <property type="match status" value="1"/>
</dbReference>
<evidence type="ECO:0000256" key="1">
    <source>
        <dbReference type="ARBA" id="ARBA00023015"/>
    </source>
</evidence>
<dbReference type="PANTHER" id="PTHR43280">
    <property type="entry name" value="ARAC-FAMILY TRANSCRIPTIONAL REGULATOR"/>
    <property type="match status" value="1"/>
</dbReference>
<dbReference type="Gene3D" id="2.60.120.10">
    <property type="entry name" value="Jelly Rolls"/>
    <property type="match status" value="1"/>
</dbReference>
<dbReference type="PROSITE" id="PS01124">
    <property type="entry name" value="HTH_ARAC_FAMILY_2"/>
    <property type="match status" value="1"/>
</dbReference>
<dbReference type="InterPro" id="IPR020449">
    <property type="entry name" value="Tscrpt_reg_AraC-type_HTH"/>
</dbReference>
<dbReference type="Pfam" id="PF12833">
    <property type="entry name" value="HTH_18"/>
    <property type="match status" value="1"/>
</dbReference>
<dbReference type="SMART" id="SM00342">
    <property type="entry name" value="HTH_ARAC"/>
    <property type="match status" value="1"/>
</dbReference>
<feature type="domain" description="HTH araC/xylS-type" evidence="4">
    <location>
        <begin position="182"/>
        <end position="280"/>
    </location>
</feature>
<keyword evidence="1" id="KW-0805">Transcription regulation</keyword>
<dbReference type="EMBL" id="FWFK01000002">
    <property type="protein sequence ID" value="SLN26653.1"/>
    <property type="molecule type" value="Genomic_DNA"/>
</dbReference>
<dbReference type="GO" id="GO:0003700">
    <property type="term" value="F:DNA-binding transcription factor activity"/>
    <property type="evidence" value="ECO:0007669"/>
    <property type="project" value="InterPro"/>
</dbReference>
<dbReference type="SUPFAM" id="SSF46689">
    <property type="entry name" value="Homeodomain-like"/>
    <property type="match status" value="1"/>
</dbReference>
<keyword evidence="2" id="KW-0238">DNA-binding</keyword>
<dbReference type="Proteomes" id="UP000193570">
    <property type="component" value="Unassembled WGS sequence"/>
</dbReference>
<dbReference type="InterPro" id="IPR014710">
    <property type="entry name" value="RmlC-like_jellyroll"/>
</dbReference>
<dbReference type="CDD" id="cd06999">
    <property type="entry name" value="cupin_HpaA-like_N"/>
    <property type="match status" value="1"/>
</dbReference>
<dbReference type="RefSeq" id="WP_085790847.1">
    <property type="nucleotide sequence ID" value="NZ_FWFK01000002.1"/>
</dbReference>
<keyword evidence="3" id="KW-0804">Transcription</keyword>
<reference evidence="5 6" key="1">
    <citation type="submission" date="2017-03" db="EMBL/GenBank/DDBJ databases">
        <authorList>
            <person name="Afonso C.L."/>
            <person name="Miller P.J."/>
            <person name="Scott M.A."/>
            <person name="Spackman E."/>
            <person name="Goraichik I."/>
            <person name="Dimitrov K.M."/>
            <person name="Suarez D.L."/>
            <person name="Swayne D.E."/>
        </authorList>
    </citation>
    <scope>NUCLEOTIDE SEQUENCE [LARGE SCALE GENOMIC DNA]</scope>
    <source>
        <strain evidence="5 6">CECT 8625</strain>
    </source>
</reference>
<organism evidence="5 6">
    <name type="scientific">Roseivivax jejudonensis</name>
    <dbReference type="NCBI Taxonomy" id="1529041"/>
    <lineage>
        <taxon>Bacteria</taxon>
        <taxon>Pseudomonadati</taxon>
        <taxon>Pseudomonadota</taxon>
        <taxon>Alphaproteobacteria</taxon>
        <taxon>Rhodobacterales</taxon>
        <taxon>Roseobacteraceae</taxon>
        <taxon>Roseivivax</taxon>
    </lineage>
</organism>
<dbReference type="OrthoDB" id="9814125at2"/>